<accession>A0A7V8NVA6</accession>
<feature type="coiled-coil region" evidence="1">
    <location>
        <begin position="266"/>
        <end position="293"/>
    </location>
</feature>
<evidence type="ECO:0000256" key="2">
    <source>
        <dbReference type="SAM" id="MobiDB-lite"/>
    </source>
</evidence>
<feature type="region of interest" description="Disordered" evidence="2">
    <location>
        <begin position="1"/>
        <end position="20"/>
    </location>
</feature>
<dbReference type="EMBL" id="JACDQQ010002319">
    <property type="protein sequence ID" value="MBA0088062.1"/>
    <property type="molecule type" value="Genomic_DNA"/>
</dbReference>
<evidence type="ECO:0000256" key="1">
    <source>
        <dbReference type="SAM" id="Coils"/>
    </source>
</evidence>
<organism evidence="3 4">
    <name type="scientific">Candidatus Acidiferrum panamense</name>
    <dbReference type="NCBI Taxonomy" id="2741543"/>
    <lineage>
        <taxon>Bacteria</taxon>
        <taxon>Pseudomonadati</taxon>
        <taxon>Acidobacteriota</taxon>
        <taxon>Terriglobia</taxon>
        <taxon>Candidatus Acidiferrales</taxon>
        <taxon>Candidatus Acidiferrum</taxon>
    </lineage>
</organism>
<feature type="compositionally biased region" description="Basic and acidic residues" evidence="2">
    <location>
        <begin position="142"/>
        <end position="151"/>
    </location>
</feature>
<name>A0A7V8NVA6_9BACT</name>
<dbReference type="AlphaFoldDB" id="A0A7V8NVA6"/>
<protein>
    <recommendedName>
        <fullName evidence="5">PilZ domain-containing protein</fullName>
    </recommendedName>
</protein>
<evidence type="ECO:0008006" key="5">
    <source>
        <dbReference type="Google" id="ProtNLM"/>
    </source>
</evidence>
<proteinExistence type="predicted"/>
<reference evidence="3" key="1">
    <citation type="submission" date="2020-06" db="EMBL/GenBank/DDBJ databases">
        <title>Legume-microbial interactions unlock mineral nutrients during tropical forest succession.</title>
        <authorList>
            <person name="Epihov D.Z."/>
        </authorList>
    </citation>
    <scope>NUCLEOTIDE SEQUENCE [LARGE SCALE GENOMIC DNA]</scope>
    <source>
        <strain evidence="3">Pan2503</strain>
    </source>
</reference>
<sequence length="295" mass="32011">MSQSSLARNPDNLVKEESRRSTRLDRSVPLIVFGQSRAGEPFVERTVSTSVNLHGCRYPSRHDYVVGTWVTLQVVGLNVEPKPPAVRAKVCSIHPSPNTRELQQIGVELEHPANVWGIVAPPQDWLGSGETQAAYARAAEPATEKTDKAEEPASMPGPKLAEVATFPSRSPVAPKPQAPALGEAHKAQRVVVTPDGLISALQGRLQQAVEKAVQTAVANQLDEAVRNAVAAIDQVRQSSIREIQQLAAAPAEPTAAGKDEIAALVSSRWQEEMEKHRVHAEELTERLARQATELR</sequence>
<dbReference type="Proteomes" id="UP000567293">
    <property type="component" value="Unassembled WGS sequence"/>
</dbReference>
<keyword evidence="4" id="KW-1185">Reference proteome</keyword>
<evidence type="ECO:0000313" key="3">
    <source>
        <dbReference type="EMBL" id="MBA0088062.1"/>
    </source>
</evidence>
<evidence type="ECO:0000313" key="4">
    <source>
        <dbReference type="Proteomes" id="UP000567293"/>
    </source>
</evidence>
<gene>
    <name evidence="3" type="ORF">HRJ53_24015</name>
</gene>
<keyword evidence="1" id="KW-0175">Coiled coil</keyword>
<feature type="region of interest" description="Disordered" evidence="2">
    <location>
        <begin position="138"/>
        <end position="157"/>
    </location>
</feature>
<comment type="caution">
    <text evidence="3">The sequence shown here is derived from an EMBL/GenBank/DDBJ whole genome shotgun (WGS) entry which is preliminary data.</text>
</comment>
<feature type="non-terminal residue" evidence="3">
    <location>
        <position position="295"/>
    </location>
</feature>